<dbReference type="PROSITE" id="PS51925">
    <property type="entry name" value="SWIB_MDM2"/>
    <property type="match status" value="1"/>
</dbReference>
<comment type="caution">
    <text evidence="4">The sequence shown here is derived from an EMBL/GenBank/DDBJ whole genome shotgun (WGS) entry which is preliminary data.</text>
</comment>
<evidence type="ECO:0000313" key="4">
    <source>
        <dbReference type="EMBL" id="MBW0485108.1"/>
    </source>
</evidence>
<feature type="compositionally biased region" description="Polar residues" evidence="1">
    <location>
        <begin position="105"/>
        <end position="118"/>
    </location>
</feature>
<name>A0A9Q3GYJ3_9BASI</name>
<evidence type="ECO:0000259" key="3">
    <source>
        <dbReference type="PROSITE" id="PS51998"/>
    </source>
</evidence>
<organism evidence="4 5">
    <name type="scientific">Austropuccinia psidii MF-1</name>
    <dbReference type="NCBI Taxonomy" id="1389203"/>
    <lineage>
        <taxon>Eukaryota</taxon>
        <taxon>Fungi</taxon>
        <taxon>Dikarya</taxon>
        <taxon>Basidiomycota</taxon>
        <taxon>Pucciniomycotina</taxon>
        <taxon>Pucciniomycetes</taxon>
        <taxon>Pucciniales</taxon>
        <taxon>Sphaerophragmiaceae</taxon>
        <taxon>Austropuccinia</taxon>
    </lineage>
</organism>
<dbReference type="OrthoDB" id="10251073at2759"/>
<evidence type="ECO:0008006" key="6">
    <source>
        <dbReference type="Google" id="ProtNLM"/>
    </source>
</evidence>
<dbReference type="Pfam" id="PF08766">
    <property type="entry name" value="DEK_C"/>
    <property type="match status" value="1"/>
</dbReference>
<feature type="domain" description="DEK-C" evidence="3">
    <location>
        <begin position="1"/>
        <end position="59"/>
    </location>
</feature>
<dbReference type="Pfam" id="PF02201">
    <property type="entry name" value="SWIB"/>
    <property type="match status" value="1"/>
</dbReference>
<evidence type="ECO:0000313" key="5">
    <source>
        <dbReference type="Proteomes" id="UP000765509"/>
    </source>
</evidence>
<feature type="domain" description="DM2" evidence="2">
    <location>
        <begin position="191"/>
        <end position="268"/>
    </location>
</feature>
<accession>A0A9Q3GYJ3</accession>
<dbReference type="CDD" id="cd10567">
    <property type="entry name" value="SWIB-MDM2_like"/>
    <property type="match status" value="1"/>
</dbReference>
<dbReference type="InterPro" id="IPR036885">
    <property type="entry name" value="SWIB_MDM2_dom_sf"/>
</dbReference>
<feature type="compositionally biased region" description="Basic residues" evidence="1">
    <location>
        <begin position="169"/>
        <end position="178"/>
    </location>
</feature>
<dbReference type="InterPro" id="IPR019835">
    <property type="entry name" value="SWIB_domain"/>
</dbReference>
<dbReference type="EMBL" id="AVOT02008010">
    <property type="protein sequence ID" value="MBW0485108.1"/>
    <property type="molecule type" value="Genomic_DNA"/>
</dbReference>
<gene>
    <name evidence="4" type="ORF">O181_024823</name>
</gene>
<dbReference type="SUPFAM" id="SSF47592">
    <property type="entry name" value="SWIB/MDM2 domain"/>
    <property type="match status" value="1"/>
</dbReference>
<sequence>MSLPPNLADHIRSYLSSPDVDLQTVSAKQIRKQLASIFPDLDIKAFRTEIDEISIPIFHEIKEKVEAEAKARAQNHLPSTVPTTTTSSSLPPLALPSRGIPGVVQLNSTSQTPVNHPTQSPKPSQKASQSAQRVAKQSSNKSKKRKSAAYVNSDDDDDVDAGTNGTSSRTKKRKTPRKPRAEGDGVRSNTGIHKELNCSAPLAELLGVASCSRPQVVKKLWEHIKANDLQNPTDKRQIICDEAMRKIFNINVVDMFTMNKLLAKHLFKEEEVIQQ</sequence>
<dbReference type="Proteomes" id="UP000765509">
    <property type="component" value="Unassembled WGS sequence"/>
</dbReference>
<dbReference type="AlphaFoldDB" id="A0A9Q3GYJ3"/>
<dbReference type="InterPro" id="IPR003121">
    <property type="entry name" value="SWIB_MDM2_domain"/>
</dbReference>
<feature type="compositionally biased region" description="Low complexity" evidence="1">
    <location>
        <begin position="119"/>
        <end position="140"/>
    </location>
</feature>
<feature type="region of interest" description="Disordered" evidence="1">
    <location>
        <begin position="72"/>
        <end position="189"/>
    </location>
</feature>
<proteinExistence type="predicted"/>
<reference evidence="4" key="1">
    <citation type="submission" date="2021-03" db="EMBL/GenBank/DDBJ databases">
        <title>Draft genome sequence of rust myrtle Austropuccinia psidii MF-1, a brazilian biotype.</title>
        <authorList>
            <person name="Quecine M.C."/>
            <person name="Pachon D.M.R."/>
            <person name="Bonatelli M.L."/>
            <person name="Correr F.H."/>
            <person name="Franceschini L.M."/>
            <person name="Leite T.F."/>
            <person name="Margarido G.R.A."/>
            <person name="Almeida C.A."/>
            <person name="Ferrarezi J.A."/>
            <person name="Labate C.A."/>
        </authorList>
    </citation>
    <scope>NUCLEOTIDE SEQUENCE</scope>
    <source>
        <strain evidence="4">MF-1</strain>
    </source>
</reference>
<dbReference type="PROSITE" id="PS51998">
    <property type="entry name" value="DEK_C"/>
    <property type="match status" value="1"/>
</dbReference>
<protein>
    <recommendedName>
        <fullName evidence="6">DM2 domain-containing protein</fullName>
    </recommendedName>
</protein>
<dbReference type="SMART" id="SM00151">
    <property type="entry name" value="SWIB"/>
    <property type="match status" value="1"/>
</dbReference>
<dbReference type="InterPro" id="IPR014876">
    <property type="entry name" value="DEK_C"/>
</dbReference>
<dbReference type="Gene3D" id="1.10.245.10">
    <property type="entry name" value="SWIB/MDM2 domain"/>
    <property type="match status" value="1"/>
</dbReference>
<dbReference type="PANTHER" id="PTHR13844">
    <property type="entry name" value="SWI/SNF-RELATED MATRIX-ASSOCIATED ACTIN-DEPENDENT REGULATOR OF CHROMATIN SUBFAMILY D"/>
    <property type="match status" value="1"/>
</dbReference>
<keyword evidence="5" id="KW-1185">Reference proteome</keyword>
<evidence type="ECO:0000259" key="2">
    <source>
        <dbReference type="PROSITE" id="PS51925"/>
    </source>
</evidence>
<feature type="compositionally biased region" description="Low complexity" evidence="1">
    <location>
        <begin position="77"/>
        <end position="97"/>
    </location>
</feature>
<evidence type="ECO:0000256" key="1">
    <source>
        <dbReference type="SAM" id="MobiDB-lite"/>
    </source>
</evidence>